<reference evidence="5" key="1">
    <citation type="submission" date="2017-01" db="EMBL/GenBank/DDBJ databases">
        <title>Comparative genomics of anhydrobiosis in the tardigrade Hypsibius dujardini.</title>
        <authorList>
            <person name="Yoshida Y."/>
            <person name="Koutsovoulos G."/>
            <person name="Laetsch D."/>
            <person name="Stevens L."/>
            <person name="Kumar S."/>
            <person name="Horikawa D."/>
            <person name="Ishino K."/>
            <person name="Komine S."/>
            <person name="Tomita M."/>
            <person name="Blaxter M."/>
            <person name="Arakawa K."/>
        </authorList>
    </citation>
    <scope>NUCLEOTIDE SEQUENCE [LARGE SCALE GENOMIC DNA]</scope>
    <source>
        <strain evidence="5">Z151</strain>
    </source>
</reference>
<gene>
    <name evidence="4" type="ORF">BV898_17555</name>
</gene>
<dbReference type="AlphaFoldDB" id="A0A9X6RMN3"/>
<dbReference type="GO" id="GO:0003735">
    <property type="term" value="F:structural constituent of ribosome"/>
    <property type="evidence" value="ECO:0007669"/>
    <property type="project" value="InterPro"/>
</dbReference>
<dbReference type="GO" id="GO:0019843">
    <property type="term" value="F:rRNA binding"/>
    <property type="evidence" value="ECO:0007669"/>
    <property type="project" value="InterPro"/>
</dbReference>
<dbReference type="Proteomes" id="UP000192578">
    <property type="component" value="Unassembled WGS sequence"/>
</dbReference>
<evidence type="ECO:0000256" key="2">
    <source>
        <dbReference type="ARBA" id="ARBA00022980"/>
    </source>
</evidence>
<keyword evidence="3" id="KW-0687">Ribonucleoprotein</keyword>
<dbReference type="PRINTS" id="PR00062">
    <property type="entry name" value="RIBOSOMALL20"/>
</dbReference>
<comment type="caution">
    <text evidence="4">The sequence shown here is derived from an EMBL/GenBank/DDBJ whole genome shotgun (WGS) entry which is preliminary data.</text>
</comment>
<protein>
    <recommendedName>
        <fullName evidence="6">39S ribosomal protein L20, mitochondrial</fullName>
    </recommendedName>
</protein>
<evidence type="ECO:0000313" key="5">
    <source>
        <dbReference type="Proteomes" id="UP000192578"/>
    </source>
</evidence>
<accession>A0A9X6RMN3</accession>
<dbReference type="SUPFAM" id="SSF74731">
    <property type="entry name" value="Ribosomal protein L20"/>
    <property type="match status" value="1"/>
</dbReference>
<dbReference type="PANTHER" id="PTHR10986">
    <property type="entry name" value="39S RIBOSOMAL PROTEIN L20"/>
    <property type="match status" value="1"/>
</dbReference>
<sequence length="159" mass="18256">MRLSLVSLIRAPRNAKVPSKEKLFDRLPIFRITSNFFGRRRNCWSLAMPAAQKGLVRSAWGKKVKGMYSRMLRITRLEAALHPYGQMSYESFAENLAKVNVLLNKRILADFAMLEPRTFKAIVSLAQKKQDMDGETSQKELLTRPYPSDLVLGSNYLKF</sequence>
<organism evidence="4 5">
    <name type="scientific">Hypsibius exemplaris</name>
    <name type="common">Freshwater tardigrade</name>
    <dbReference type="NCBI Taxonomy" id="2072580"/>
    <lineage>
        <taxon>Eukaryota</taxon>
        <taxon>Metazoa</taxon>
        <taxon>Ecdysozoa</taxon>
        <taxon>Tardigrada</taxon>
        <taxon>Eutardigrada</taxon>
        <taxon>Parachela</taxon>
        <taxon>Hypsibioidea</taxon>
        <taxon>Hypsibiidae</taxon>
        <taxon>Hypsibius</taxon>
    </lineage>
</organism>
<evidence type="ECO:0000256" key="1">
    <source>
        <dbReference type="ARBA" id="ARBA00007698"/>
    </source>
</evidence>
<keyword evidence="2" id="KW-0689">Ribosomal protein</keyword>
<dbReference type="InterPro" id="IPR005813">
    <property type="entry name" value="Ribosomal_bL20"/>
</dbReference>
<comment type="similarity">
    <text evidence="1">Belongs to the bacterial ribosomal protein bL20 family.</text>
</comment>
<evidence type="ECO:0008006" key="6">
    <source>
        <dbReference type="Google" id="ProtNLM"/>
    </source>
</evidence>
<dbReference type="GO" id="GO:1990904">
    <property type="term" value="C:ribonucleoprotein complex"/>
    <property type="evidence" value="ECO:0007669"/>
    <property type="project" value="UniProtKB-KW"/>
</dbReference>
<dbReference type="Gene3D" id="1.10.1900.20">
    <property type="entry name" value="Ribosomal protein L20"/>
    <property type="match status" value="1"/>
</dbReference>
<evidence type="ECO:0000256" key="3">
    <source>
        <dbReference type="ARBA" id="ARBA00023274"/>
    </source>
</evidence>
<dbReference type="Pfam" id="PF00453">
    <property type="entry name" value="Ribosomal_L20"/>
    <property type="match status" value="1"/>
</dbReference>
<keyword evidence="5" id="KW-1185">Reference proteome</keyword>
<dbReference type="OrthoDB" id="10251781at2759"/>
<name>A0A9X6RMN3_HYPEX</name>
<dbReference type="GO" id="GO:0005840">
    <property type="term" value="C:ribosome"/>
    <property type="evidence" value="ECO:0007669"/>
    <property type="project" value="UniProtKB-KW"/>
</dbReference>
<evidence type="ECO:0000313" key="4">
    <source>
        <dbReference type="EMBL" id="OWA53122.1"/>
    </source>
</evidence>
<dbReference type="InterPro" id="IPR035566">
    <property type="entry name" value="Ribosomal_protein_bL20_C"/>
</dbReference>
<proteinExistence type="inferred from homology"/>
<dbReference type="EMBL" id="MTYJ01000304">
    <property type="protein sequence ID" value="OWA53122.1"/>
    <property type="molecule type" value="Genomic_DNA"/>
</dbReference>
<dbReference type="GO" id="GO:0006412">
    <property type="term" value="P:translation"/>
    <property type="evidence" value="ECO:0007669"/>
    <property type="project" value="InterPro"/>
</dbReference>